<dbReference type="EMBL" id="DUJN01000008">
    <property type="protein sequence ID" value="HII61789.1"/>
    <property type="molecule type" value="Genomic_DNA"/>
</dbReference>
<evidence type="ECO:0000313" key="1">
    <source>
        <dbReference type="EMBL" id="HII61789.1"/>
    </source>
</evidence>
<protein>
    <submittedName>
        <fullName evidence="1">Uncharacterized protein</fullName>
    </submittedName>
</protein>
<dbReference type="AlphaFoldDB" id="A0A832WL39"/>
<evidence type="ECO:0000313" key="2">
    <source>
        <dbReference type="Proteomes" id="UP000617544"/>
    </source>
</evidence>
<dbReference type="Proteomes" id="UP000617544">
    <property type="component" value="Unassembled WGS sequence"/>
</dbReference>
<sequence length="57" mass="6815">MVVYYYCFTRLPDEPFWTYTGDWTTDINEAIKWLKAANENLLVKIVVDTRFHKFPPG</sequence>
<name>A0A832WL39_PYRHR</name>
<gene>
    <name evidence="1" type="ORF">HA331_08655</name>
</gene>
<accession>A0A832WL39</accession>
<reference evidence="1" key="1">
    <citation type="journal article" date="2020" name="bioRxiv">
        <title>A rank-normalized archaeal taxonomy based on genome phylogeny resolves widespread incomplete and uneven classifications.</title>
        <authorList>
            <person name="Rinke C."/>
            <person name="Chuvochina M."/>
            <person name="Mussig A.J."/>
            <person name="Chaumeil P.-A."/>
            <person name="Waite D.W."/>
            <person name="Whitman W.B."/>
            <person name="Parks D.H."/>
            <person name="Hugenholtz P."/>
        </authorList>
    </citation>
    <scope>NUCLEOTIDE SEQUENCE</scope>
    <source>
        <strain evidence="1">UBA8834</strain>
    </source>
</reference>
<comment type="caution">
    <text evidence="1">The sequence shown here is derived from an EMBL/GenBank/DDBJ whole genome shotgun (WGS) entry which is preliminary data.</text>
</comment>
<proteinExistence type="predicted"/>
<dbReference type="GeneID" id="43496788"/>
<organism evidence="1 2">
    <name type="scientific">Pyrococcus horikoshii</name>
    <dbReference type="NCBI Taxonomy" id="53953"/>
    <lineage>
        <taxon>Archaea</taxon>
        <taxon>Methanobacteriati</taxon>
        <taxon>Methanobacteriota</taxon>
        <taxon>Thermococci</taxon>
        <taxon>Thermococcales</taxon>
        <taxon>Thermococcaceae</taxon>
        <taxon>Pyrococcus</taxon>
    </lineage>
</organism>
<dbReference type="RefSeq" id="WP_158298161.1">
    <property type="nucleotide sequence ID" value="NZ_DUJN01000008.1"/>
</dbReference>